<accession>A0ABW1VTG2</accession>
<organism evidence="5 6">
    <name type="scientific">Tatumella punctata</name>
    <dbReference type="NCBI Taxonomy" id="399969"/>
    <lineage>
        <taxon>Bacteria</taxon>
        <taxon>Pseudomonadati</taxon>
        <taxon>Pseudomonadota</taxon>
        <taxon>Gammaproteobacteria</taxon>
        <taxon>Enterobacterales</taxon>
        <taxon>Erwiniaceae</taxon>
        <taxon>Tatumella</taxon>
    </lineage>
</organism>
<keyword evidence="3" id="KW-0479">Metal-binding</keyword>
<keyword evidence="2" id="KW-0813">Transport</keyword>
<evidence type="ECO:0000313" key="5">
    <source>
        <dbReference type="EMBL" id="MFC6363248.1"/>
    </source>
</evidence>
<protein>
    <submittedName>
        <fullName evidence="5">Metal ABC transporter solute-binding protein, Zn/Mn family</fullName>
    </submittedName>
</protein>
<name>A0ABW1VTG2_9GAMM</name>
<evidence type="ECO:0000313" key="6">
    <source>
        <dbReference type="Proteomes" id="UP001596215"/>
    </source>
</evidence>
<evidence type="ECO:0000256" key="2">
    <source>
        <dbReference type="ARBA" id="ARBA00022448"/>
    </source>
</evidence>
<dbReference type="RefSeq" id="WP_249213288.1">
    <property type="nucleotide sequence ID" value="NZ_BAAAFW010000041.1"/>
</dbReference>
<dbReference type="EMBL" id="JBHSUC010000023">
    <property type="protein sequence ID" value="MFC6363248.1"/>
    <property type="molecule type" value="Genomic_DNA"/>
</dbReference>
<dbReference type="InterPro" id="IPR050492">
    <property type="entry name" value="Bact_metal-bind_prot9"/>
</dbReference>
<evidence type="ECO:0000256" key="4">
    <source>
        <dbReference type="ARBA" id="ARBA00022729"/>
    </source>
</evidence>
<dbReference type="InterPro" id="IPR006127">
    <property type="entry name" value="ZnuA-like"/>
</dbReference>
<sequence length="330" mass="35967">MPEFKQSVADISSPADSAARIRRAKKPFFALMTLFSALLTTSPQSIAAGTSVVHAIGIENQYADVISQIGGKYVDVTSIISDPNTDPHTFEASPGIARQIADATLIVENGAGYDDWADKLMAASPNAARKVINVHSLLNLPQNTANPHLWYQPQTMPVVAEAIATQLAEQLPAHAAWFRKNAEKFRQSMQPVDQAISAFRTDFPDTPVAVTEPVGDYLLEAMGAKILTPKALEYGIMNDVDPAPQLVSEQNALLSGNKVRVFVYNQQVTDPVTSHFLSLAREHHVPVVGVYETMPEPGYHYQSWMLAEVKALRKALTDKASTESLMAGKQ</sequence>
<evidence type="ECO:0000256" key="1">
    <source>
        <dbReference type="ARBA" id="ARBA00004196"/>
    </source>
</evidence>
<dbReference type="PANTHER" id="PTHR42953">
    <property type="entry name" value="HIGH-AFFINITY ZINC UPTAKE SYSTEM PROTEIN ZNUA-RELATED"/>
    <property type="match status" value="1"/>
</dbReference>
<evidence type="ECO:0000256" key="3">
    <source>
        <dbReference type="ARBA" id="ARBA00022723"/>
    </source>
</evidence>
<dbReference type="Gene3D" id="3.40.50.1980">
    <property type="entry name" value="Nitrogenase molybdenum iron protein domain"/>
    <property type="match status" value="2"/>
</dbReference>
<gene>
    <name evidence="5" type="ORF">ACFP73_14340</name>
</gene>
<keyword evidence="6" id="KW-1185">Reference proteome</keyword>
<reference evidence="6" key="1">
    <citation type="journal article" date="2019" name="Int. J. Syst. Evol. Microbiol.">
        <title>The Global Catalogue of Microorganisms (GCM) 10K type strain sequencing project: providing services to taxonomists for standard genome sequencing and annotation.</title>
        <authorList>
            <consortium name="The Broad Institute Genomics Platform"/>
            <consortium name="The Broad Institute Genome Sequencing Center for Infectious Disease"/>
            <person name="Wu L."/>
            <person name="Ma J."/>
        </authorList>
    </citation>
    <scope>NUCLEOTIDE SEQUENCE [LARGE SCALE GENOMIC DNA]</scope>
    <source>
        <strain evidence="6">CGMCC 4.1530</strain>
    </source>
</reference>
<comment type="subcellular location">
    <subcellularLocation>
        <location evidence="1">Cell envelope</location>
    </subcellularLocation>
</comment>
<proteinExistence type="predicted"/>
<dbReference type="SUPFAM" id="SSF53807">
    <property type="entry name" value="Helical backbone' metal receptor"/>
    <property type="match status" value="1"/>
</dbReference>
<comment type="caution">
    <text evidence="5">The sequence shown here is derived from an EMBL/GenBank/DDBJ whole genome shotgun (WGS) entry which is preliminary data.</text>
</comment>
<dbReference type="Pfam" id="PF01297">
    <property type="entry name" value="ZnuA"/>
    <property type="match status" value="1"/>
</dbReference>
<dbReference type="PANTHER" id="PTHR42953:SF1">
    <property type="entry name" value="METAL-BINDING PROTEIN HI_0362-RELATED"/>
    <property type="match status" value="1"/>
</dbReference>
<dbReference type="Proteomes" id="UP001596215">
    <property type="component" value="Unassembled WGS sequence"/>
</dbReference>
<keyword evidence="4" id="KW-0732">Signal</keyword>